<dbReference type="OrthoDB" id="9808140at2"/>
<dbReference type="GO" id="GO:0032259">
    <property type="term" value="P:methylation"/>
    <property type="evidence" value="ECO:0007669"/>
    <property type="project" value="UniProtKB-KW"/>
</dbReference>
<proteinExistence type="predicted"/>
<keyword evidence="2" id="KW-0808">Transferase</keyword>
<name>A0A1M6HV05_9FIRM</name>
<dbReference type="GO" id="GO:0008757">
    <property type="term" value="F:S-adenosylmethionine-dependent methyltransferase activity"/>
    <property type="evidence" value="ECO:0007669"/>
    <property type="project" value="InterPro"/>
</dbReference>
<dbReference type="RefSeq" id="WP_073993908.1">
    <property type="nucleotide sequence ID" value="NZ_FQYT01000016.1"/>
</dbReference>
<dbReference type="PANTHER" id="PTHR43591:SF110">
    <property type="entry name" value="RHODANESE DOMAIN-CONTAINING PROTEIN"/>
    <property type="match status" value="1"/>
</dbReference>
<evidence type="ECO:0000313" key="2">
    <source>
        <dbReference type="EMBL" id="SHJ26011.1"/>
    </source>
</evidence>
<dbReference type="CDD" id="cd02440">
    <property type="entry name" value="AdoMet_MTases"/>
    <property type="match status" value="1"/>
</dbReference>
<gene>
    <name evidence="2" type="ORF">SAMN02745691_01613</name>
</gene>
<keyword evidence="3" id="KW-1185">Reference proteome</keyword>
<dbReference type="Proteomes" id="UP000184342">
    <property type="component" value="Unassembled WGS sequence"/>
</dbReference>
<protein>
    <submittedName>
        <fullName evidence="2">Methyltransferase domain-containing protein</fullName>
    </submittedName>
</protein>
<dbReference type="STRING" id="1122934.SAMN02745691_01613"/>
<dbReference type="NCBIfam" id="NF045667">
    <property type="entry name" value="MTase_DVU1556"/>
    <property type="match status" value="1"/>
</dbReference>
<dbReference type="PANTHER" id="PTHR43591">
    <property type="entry name" value="METHYLTRANSFERASE"/>
    <property type="match status" value="1"/>
</dbReference>
<dbReference type="InterPro" id="IPR029063">
    <property type="entry name" value="SAM-dependent_MTases_sf"/>
</dbReference>
<dbReference type="Gene3D" id="3.40.50.150">
    <property type="entry name" value="Vaccinia Virus protein VP39"/>
    <property type="match status" value="1"/>
</dbReference>
<evidence type="ECO:0000259" key="1">
    <source>
        <dbReference type="Pfam" id="PF08241"/>
    </source>
</evidence>
<feature type="domain" description="Methyltransferase type 11" evidence="1">
    <location>
        <begin position="30"/>
        <end position="122"/>
    </location>
</feature>
<dbReference type="InterPro" id="IPR013216">
    <property type="entry name" value="Methyltransf_11"/>
</dbReference>
<reference evidence="2 3" key="1">
    <citation type="submission" date="2016-11" db="EMBL/GenBank/DDBJ databases">
        <authorList>
            <person name="Jaros S."/>
            <person name="Januszkiewicz K."/>
            <person name="Wedrychowicz H."/>
        </authorList>
    </citation>
    <scope>NUCLEOTIDE SEQUENCE [LARGE SCALE GENOMIC DNA]</scope>
    <source>
        <strain evidence="2 3">DSM 15970</strain>
    </source>
</reference>
<accession>A0A1M6HV05</accession>
<keyword evidence="2" id="KW-0489">Methyltransferase</keyword>
<dbReference type="AlphaFoldDB" id="A0A1M6HV05"/>
<organism evidence="2 3">
    <name type="scientific">Parasporobacterium paucivorans DSM 15970</name>
    <dbReference type="NCBI Taxonomy" id="1122934"/>
    <lineage>
        <taxon>Bacteria</taxon>
        <taxon>Bacillati</taxon>
        <taxon>Bacillota</taxon>
        <taxon>Clostridia</taxon>
        <taxon>Lachnospirales</taxon>
        <taxon>Lachnospiraceae</taxon>
        <taxon>Parasporobacterium</taxon>
    </lineage>
</organism>
<dbReference type="EMBL" id="FQYT01000016">
    <property type="protein sequence ID" value="SHJ26011.1"/>
    <property type="molecule type" value="Genomic_DNA"/>
</dbReference>
<sequence>MQNNIFRPGGLALTDRGAKKAGLNSNTSVLDIGCGTGTTLHYLTSNYGCHISGIDLSATAVSAACKLLPGATLIQADACNLPFGSDSFNAVFMECTLTLFPDPLKALKEAFRVLSPNGTLIISVLSREKGSCLIENGTASIDQLTDALCSIGFSDIVCTDHTNELVQFVVDIIFKYGSLDAYLTQASETLGCSVFACGIQPKNTHYHMLTSRK</sequence>
<evidence type="ECO:0000313" key="3">
    <source>
        <dbReference type="Proteomes" id="UP000184342"/>
    </source>
</evidence>
<dbReference type="SUPFAM" id="SSF53335">
    <property type="entry name" value="S-adenosyl-L-methionine-dependent methyltransferases"/>
    <property type="match status" value="1"/>
</dbReference>
<dbReference type="Pfam" id="PF08241">
    <property type="entry name" value="Methyltransf_11"/>
    <property type="match status" value="1"/>
</dbReference>